<dbReference type="OrthoDB" id="2430015at2759"/>
<keyword evidence="1" id="KW-0812">Transmembrane</keyword>
<name>A0A197JRX0_9FUNG</name>
<protein>
    <submittedName>
        <fullName evidence="2">Uncharacterized protein</fullName>
    </submittedName>
</protein>
<gene>
    <name evidence="2" type="ORF">K457DRAFT_20599</name>
</gene>
<keyword evidence="1" id="KW-1133">Transmembrane helix</keyword>
<evidence type="ECO:0000313" key="2">
    <source>
        <dbReference type="EMBL" id="OAQ27945.1"/>
    </source>
</evidence>
<feature type="transmembrane region" description="Helical" evidence="1">
    <location>
        <begin position="95"/>
        <end position="115"/>
    </location>
</feature>
<dbReference type="AlphaFoldDB" id="A0A197JRX0"/>
<keyword evidence="3" id="KW-1185">Reference proteome</keyword>
<evidence type="ECO:0000256" key="1">
    <source>
        <dbReference type="SAM" id="Phobius"/>
    </source>
</evidence>
<evidence type="ECO:0000313" key="3">
    <source>
        <dbReference type="Proteomes" id="UP000078512"/>
    </source>
</evidence>
<organism evidence="2 3">
    <name type="scientific">Linnemannia elongata AG-77</name>
    <dbReference type="NCBI Taxonomy" id="1314771"/>
    <lineage>
        <taxon>Eukaryota</taxon>
        <taxon>Fungi</taxon>
        <taxon>Fungi incertae sedis</taxon>
        <taxon>Mucoromycota</taxon>
        <taxon>Mortierellomycotina</taxon>
        <taxon>Mortierellomycetes</taxon>
        <taxon>Mortierellales</taxon>
        <taxon>Mortierellaceae</taxon>
        <taxon>Linnemannia</taxon>
    </lineage>
</organism>
<sequence length="249" mass="29015">MDTWWLFTQKYSHDISLTVDHSYTGKMTYSSKDFKSHCHDDGIWCVTHGDPLSLEMAIWYKGRNFQFQTMTIGCYVEGFDRCRELIPYRIIMRSLLLLLTIILTHVTLFSASASVRPASNTTSASFTSNETDSVTAAGWNNGDLGLEMTLLRYSIRSTWWLFTREYIHYVDLEVWETYKGNMKYQSKDFNSHCHEDGIWCVNHGDPKSPEVTIWYKGLTYQHNTVSEDCWLGDQDTCQQYNDIVEHSRA</sequence>
<dbReference type="EMBL" id="KV442052">
    <property type="protein sequence ID" value="OAQ27945.1"/>
    <property type="molecule type" value="Genomic_DNA"/>
</dbReference>
<accession>A0A197JRX0</accession>
<keyword evidence="1" id="KW-0472">Membrane</keyword>
<reference evidence="2 3" key="1">
    <citation type="submission" date="2016-05" db="EMBL/GenBank/DDBJ databases">
        <title>Genome sequencing reveals origins of a unique bacterial endosymbiosis in the earliest lineages of terrestrial Fungi.</title>
        <authorList>
            <consortium name="DOE Joint Genome Institute"/>
            <person name="Uehling J."/>
            <person name="Gryganskyi A."/>
            <person name="Hameed K."/>
            <person name="Tschaplinski T."/>
            <person name="Misztal P."/>
            <person name="Wu S."/>
            <person name="Desiro A."/>
            <person name="Vande Pol N."/>
            <person name="Du Z.-Y."/>
            <person name="Zienkiewicz A."/>
            <person name="Zienkiewicz K."/>
            <person name="Morin E."/>
            <person name="Tisserant E."/>
            <person name="Splivallo R."/>
            <person name="Hainaut M."/>
            <person name="Henrissat B."/>
            <person name="Ohm R."/>
            <person name="Kuo A."/>
            <person name="Yan J."/>
            <person name="Lipzen A."/>
            <person name="Nolan M."/>
            <person name="Labutti K."/>
            <person name="Barry K."/>
            <person name="Goldstein A."/>
            <person name="Labbe J."/>
            <person name="Schadt C."/>
            <person name="Tuskan G."/>
            <person name="Grigoriev I."/>
            <person name="Martin F."/>
            <person name="Vilgalys R."/>
            <person name="Bonito G."/>
        </authorList>
    </citation>
    <scope>NUCLEOTIDE SEQUENCE [LARGE SCALE GENOMIC DNA]</scope>
    <source>
        <strain evidence="2 3">AG-77</strain>
    </source>
</reference>
<proteinExistence type="predicted"/>
<dbReference type="Proteomes" id="UP000078512">
    <property type="component" value="Unassembled WGS sequence"/>
</dbReference>